<protein>
    <recommendedName>
        <fullName evidence="5">Bifunctional protein PutA</fullName>
    </recommendedName>
    <domain>
        <recommendedName>
            <fullName evidence="5">Proline dehydrogenase</fullName>
            <ecNumber evidence="5">1.5.5.2</ecNumber>
        </recommendedName>
        <alternativeName>
            <fullName evidence="5">Proline oxidase</fullName>
        </alternativeName>
    </domain>
    <domain>
        <recommendedName>
            <fullName evidence="5">Delta-1-pyrroline-5-carboxylate dehydrogenase</fullName>
            <shortName evidence="5">P5C dehydrogenase</shortName>
            <ecNumber evidence="5">1.2.1.88</ecNumber>
        </recommendedName>
        <alternativeName>
            <fullName evidence="5">L-glutamate gamma-semialdehyde dehydrogenase</fullName>
        </alternativeName>
    </domain>
</protein>
<dbReference type="InterPro" id="IPR002872">
    <property type="entry name" value="Proline_DH_dom"/>
</dbReference>
<dbReference type="InterPro" id="IPR024089">
    <property type="entry name" value="PRODH_PutA_dom_I/II"/>
</dbReference>
<comment type="similarity">
    <text evidence="5">In the C-terminal section; belongs to the aldehyde dehydrogenase family.</text>
</comment>
<dbReference type="GO" id="GO:0003677">
    <property type="term" value="F:DNA binding"/>
    <property type="evidence" value="ECO:0007669"/>
    <property type="project" value="UniProtKB-KW"/>
</dbReference>
<evidence type="ECO:0000256" key="5">
    <source>
        <dbReference type="PIRNR" id="PIRNR000197"/>
    </source>
</evidence>
<evidence type="ECO:0000256" key="1">
    <source>
        <dbReference type="ARBA" id="ARBA00004786"/>
    </source>
</evidence>
<keyword evidence="2 5" id="KW-0560">Oxidoreductase</keyword>
<comment type="cofactor">
    <cofactor evidence="5">
        <name>FAD</name>
        <dbReference type="ChEBI" id="CHEBI:57692"/>
    </cofactor>
</comment>
<dbReference type="FunFam" id="3.40.309.10:FF:000005">
    <property type="entry name" value="1-pyrroline-5-carboxylate dehydrogenase 1"/>
    <property type="match status" value="1"/>
</dbReference>
<dbReference type="GO" id="GO:0003842">
    <property type="term" value="F:L-glutamate gamma-semialdehyde dehydrogenase activity"/>
    <property type="evidence" value="ECO:0007669"/>
    <property type="project" value="UniProtKB-UniRule"/>
</dbReference>
<feature type="domain" description="Proline dehydrogenase PutA" evidence="9">
    <location>
        <begin position="71"/>
        <end position="180"/>
    </location>
</feature>
<comment type="catalytic activity">
    <reaction evidence="5">
        <text>L-proline + a quinone = (S)-1-pyrroline-5-carboxylate + a quinol + H(+)</text>
        <dbReference type="Rhea" id="RHEA:23784"/>
        <dbReference type="ChEBI" id="CHEBI:15378"/>
        <dbReference type="ChEBI" id="CHEBI:17388"/>
        <dbReference type="ChEBI" id="CHEBI:24646"/>
        <dbReference type="ChEBI" id="CHEBI:60039"/>
        <dbReference type="ChEBI" id="CHEBI:132124"/>
        <dbReference type="EC" id="1.5.5.2"/>
    </reaction>
</comment>
<dbReference type="EC" id="1.2.1.88" evidence="5"/>
<proteinExistence type="inferred from homology"/>
<comment type="catalytic activity">
    <reaction evidence="4 5">
        <text>L-glutamate 5-semialdehyde + NAD(+) + H2O = L-glutamate + NADH + 2 H(+)</text>
        <dbReference type="Rhea" id="RHEA:30235"/>
        <dbReference type="ChEBI" id="CHEBI:15377"/>
        <dbReference type="ChEBI" id="CHEBI:15378"/>
        <dbReference type="ChEBI" id="CHEBI:29985"/>
        <dbReference type="ChEBI" id="CHEBI:57540"/>
        <dbReference type="ChEBI" id="CHEBI:57945"/>
        <dbReference type="ChEBI" id="CHEBI:58066"/>
        <dbReference type="EC" id="1.2.1.88"/>
    </reaction>
</comment>
<keyword evidence="5" id="KW-0238">DNA-binding</keyword>
<dbReference type="NCBIfam" id="NF008869">
    <property type="entry name" value="PRK11904.1"/>
    <property type="match status" value="1"/>
</dbReference>
<dbReference type="GO" id="GO:0009898">
    <property type="term" value="C:cytoplasmic side of plasma membrane"/>
    <property type="evidence" value="ECO:0007669"/>
    <property type="project" value="TreeGrafter"/>
</dbReference>
<dbReference type="InterPro" id="IPR016162">
    <property type="entry name" value="Ald_DH_N"/>
</dbReference>
<keyword evidence="5" id="KW-0805">Transcription regulation</keyword>
<dbReference type="Gene3D" id="3.40.309.10">
    <property type="entry name" value="Aldehyde Dehydrogenase, Chain A, domain 2"/>
    <property type="match status" value="1"/>
</dbReference>
<feature type="active site" evidence="6">
    <location>
        <position position="801"/>
    </location>
</feature>
<keyword evidence="3 5" id="KW-0520">NAD</keyword>
<sequence length="1049" mass="116834">MFPLYLYFSDQQVKWSATQLWNNIPAYYCIDEQELIPQLLELNKTTNNRLQKQAQGWIKAIRSDQDQQHYLDQFLKTFSLETEEGVVLMSLAETLLRIPDQKTADALIEDKLTSAQWQLYMDANHSVLLNSTVWGLAISQHLISSESSPDNIFSQLLNRISRPVIRKALQQAMKYLGERFVFAPTIAQGVQRIHDLGANQTCSFDMLGEAAVTNLDAKRYFSAYLEAIETVANTDYIDRPAPSVSIKLSALCPRLEPLKDDQAVDTVVERMLHLVLVARNHNVQITIDAEESGRQELMLQIFSALYHNEICKDWGGLGIAVQAYSKRALPILGWLSFIADQQQTPIPVRLVKGAYWDTEIKLAQQAGLPDYPVYTQKQATDLSYQVCVQYLLGDNCALLQPQFASHNATTICHILSHASDSSKKLEFQRLHGMGEAIYSQILAQQPDMILRIYSPIGPHQQLLPYLVRRLLENGANSSFVLQQFDPEVSVGQLTQTPEHYLNETQQFRNSALPLPGDLFQPIRENSSGVILESSVQRQTLRDKIQSFEHHQWHAYSLINGDKHPVPDPVMTCSPYDLTQITGQLHPAGEDQVREAYSVTRAGFLHWNNQTVTERATVIKRFARLIEQHKEELIALCIREAGKSLKDAIGEIREAVDFCYYYAAQATKNLTEQLMPSVTGEQNILSYEGRGIFICISPWNFPLAIWCGQIVAALLAGNSVISKPASSTSLIAFRATELLFEAGLPQDALALLPGNSQDIGHLLTSDFRLAGIAFTGSTQAATEISRQLTQREGAPIVPFIAETGGQNAMIVDSTALPEQVIRDVIESAFNSAGQRCSALRVLYLQEDTADQIEAMLIGAINTLKVGNPGQLDTDIGPVINNHALQALHGHIEHSRALGRLIYEAPLSEEHDAGYFVAPTLIRLHTIDELSDEHFGPILHIIRYQADNLDRILEEINRTGYGLTLGIHSRNNTTIEYISKQARVGNIYINRNQIGAIVSSQPFGGMGLSGTGPKAGGPNYLTSFVLEKTCSTNTTASGGNQQLLNQSYMRE</sequence>
<keyword evidence="5" id="KW-0285">Flavoprotein</keyword>
<dbReference type="PIRSF" id="PIRSF000197">
    <property type="entry name" value="Bifunct_PutA"/>
    <property type="match status" value="1"/>
</dbReference>
<feature type="domain" description="Proline dehydrogenase" evidence="8">
    <location>
        <begin position="199"/>
        <end position="480"/>
    </location>
</feature>
<dbReference type="SUPFAM" id="SSF81935">
    <property type="entry name" value="N-terminal domain of bifunctional PutA protein"/>
    <property type="match status" value="1"/>
</dbReference>
<reference evidence="10 11" key="1">
    <citation type="submission" date="2018-11" db="EMBL/GenBank/DDBJ databases">
        <title>The draft genome sequence of Amphritea balenae JAMM 1525T.</title>
        <authorList>
            <person name="Fang Z."/>
            <person name="Zhang Y."/>
            <person name="Han X."/>
        </authorList>
    </citation>
    <scope>NUCLEOTIDE SEQUENCE [LARGE SCALE GENOMIC DNA]</scope>
    <source>
        <strain evidence="10 11">JAMM 1525</strain>
    </source>
</reference>
<evidence type="ECO:0000256" key="3">
    <source>
        <dbReference type="ARBA" id="ARBA00023027"/>
    </source>
</evidence>
<dbReference type="InterPro" id="IPR016161">
    <property type="entry name" value="Ald_DH/histidinol_DH"/>
</dbReference>
<dbReference type="InterPro" id="IPR024082">
    <property type="entry name" value="PRODH_PutA_dom_II"/>
</dbReference>
<dbReference type="InterPro" id="IPR025703">
    <property type="entry name" value="Bifunct_PutA"/>
</dbReference>
<dbReference type="InterPro" id="IPR029041">
    <property type="entry name" value="FAD-linked_oxidoreductase-like"/>
</dbReference>
<dbReference type="PANTHER" id="PTHR42862:SF1">
    <property type="entry name" value="DELTA-1-PYRROLINE-5-CARBOXYLATE DEHYDROGENASE 2, ISOFORM A-RELATED"/>
    <property type="match status" value="1"/>
</dbReference>
<dbReference type="InterPro" id="IPR016163">
    <property type="entry name" value="Ald_DH_C"/>
</dbReference>
<dbReference type="Gene3D" id="3.20.20.220">
    <property type="match status" value="1"/>
</dbReference>
<evidence type="ECO:0000313" key="11">
    <source>
        <dbReference type="Proteomes" id="UP000267535"/>
    </source>
</evidence>
<dbReference type="GO" id="GO:0004657">
    <property type="term" value="F:proline dehydrogenase activity"/>
    <property type="evidence" value="ECO:0007669"/>
    <property type="project" value="UniProtKB-UniRule"/>
</dbReference>
<dbReference type="Gene3D" id="3.40.605.10">
    <property type="entry name" value="Aldehyde Dehydrogenase, Chain A, domain 1"/>
    <property type="match status" value="1"/>
</dbReference>
<comment type="caution">
    <text evidence="10">The sequence shown here is derived from an EMBL/GenBank/DDBJ whole genome shotgun (WGS) entry which is preliminary data.</text>
</comment>
<evidence type="ECO:0000256" key="2">
    <source>
        <dbReference type="ARBA" id="ARBA00023002"/>
    </source>
</evidence>
<evidence type="ECO:0000259" key="9">
    <source>
        <dbReference type="Pfam" id="PF14850"/>
    </source>
</evidence>
<dbReference type="GO" id="GO:0010133">
    <property type="term" value="P:L-proline catabolic process to L-glutamate"/>
    <property type="evidence" value="ECO:0007669"/>
    <property type="project" value="UniProtKB-UniRule"/>
</dbReference>
<keyword evidence="5" id="KW-0274">FAD</keyword>
<evidence type="ECO:0000259" key="8">
    <source>
        <dbReference type="Pfam" id="PF01619"/>
    </source>
</evidence>
<keyword evidence="5" id="KW-0678">Repressor</keyword>
<accession>A0A3P1SWK6</accession>
<keyword evidence="11" id="KW-1185">Reference proteome</keyword>
<dbReference type="InterPro" id="IPR050485">
    <property type="entry name" value="Proline_metab_enzyme"/>
</dbReference>
<evidence type="ECO:0000256" key="6">
    <source>
        <dbReference type="PIRSR" id="PIRSR000197-1"/>
    </source>
</evidence>
<dbReference type="SUPFAM" id="SSF53720">
    <property type="entry name" value="ALDH-like"/>
    <property type="match status" value="1"/>
</dbReference>
<dbReference type="PANTHER" id="PTHR42862">
    <property type="entry name" value="DELTA-1-PYRROLINE-5-CARBOXYLATE DEHYDROGENASE 1, ISOFORM A-RELATED"/>
    <property type="match status" value="1"/>
</dbReference>
<dbReference type="PROSITE" id="PS00070">
    <property type="entry name" value="ALDEHYDE_DEHYDR_CYS"/>
    <property type="match status" value="1"/>
</dbReference>
<feature type="active site" evidence="6">
    <location>
        <position position="835"/>
    </location>
</feature>
<dbReference type="NCBIfam" id="TIGR01238">
    <property type="entry name" value="D1pyr5carbox3"/>
    <property type="match status" value="1"/>
</dbReference>
<dbReference type="CDD" id="cd07125">
    <property type="entry name" value="ALDH_PutA-P5CDH"/>
    <property type="match status" value="1"/>
</dbReference>
<dbReference type="InterPro" id="IPR016160">
    <property type="entry name" value="Ald_DH_CS_CYS"/>
</dbReference>
<dbReference type="Pfam" id="PF01619">
    <property type="entry name" value="Pro_dh"/>
    <property type="match status" value="1"/>
</dbReference>
<organism evidence="10 11">
    <name type="scientific">Amphritea balenae</name>
    <dbReference type="NCBI Taxonomy" id="452629"/>
    <lineage>
        <taxon>Bacteria</taxon>
        <taxon>Pseudomonadati</taxon>
        <taxon>Pseudomonadota</taxon>
        <taxon>Gammaproteobacteria</taxon>
        <taxon>Oceanospirillales</taxon>
        <taxon>Oceanospirillaceae</taxon>
        <taxon>Amphritea</taxon>
    </lineage>
</organism>
<dbReference type="OrthoDB" id="9812625at2"/>
<dbReference type="Pfam" id="PF00171">
    <property type="entry name" value="Aldedh"/>
    <property type="match status" value="1"/>
</dbReference>
<evidence type="ECO:0000259" key="7">
    <source>
        <dbReference type="Pfam" id="PF00171"/>
    </source>
</evidence>
<dbReference type="Proteomes" id="UP000267535">
    <property type="component" value="Unassembled WGS sequence"/>
</dbReference>
<evidence type="ECO:0000313" key="10">
    <source>
        <dbReference type="EMBL" id="RRD01355.1"/>
    </source>
</evidence>
<dbReference type="RefSeq" id="WP_124924428.1">
    <property type="nucleotide sequence ID" value="NZ_BMOH01000001.1"/>
</dbReference>
<gene>
    <name evidence="10" type="primary">putA</name>
    <name evidence="10" type="ORF">EHS89_01995</name>
</gene>
<keyword evidence="5" id="KW-0804">Transcription</keyword>
<dbReference type="GO" id="GO:0003700">
    <property type="term" value="F:DNA-binding transcription factor activity"/>
    <property type="evidence" value="ECO:0007669"/>
    <property type="project" value="InterPro"/>
</dbReference>
<comment type="pathway">
    <text evidence="1 5">Amino-acid degradation; L-proline degradation into L-glutamate; L-glutamate from L-proline: step 2/2.</text>
</comment>
<dbReference type="Gene3D" id="1.20.5.460">
    <property type="entry name" value="Single helix bin"/>
    <property type="match status" value="1"/>
</dbReference>
<keyword evidence="5" id="KW-0642">Proline metabolism</keyword>
<name>A0A3P1SWK6_9GAMM</name>
<dbReference type="AlphaFoldDB" id="A0A3P1SWK6"/>
<comment type="function">
    <text evidence="5">Oxidizes proline to glutamate for use as a carbon and nitrogen source.</text>
</comment>
<evidence type="ECO:0000256" key="4">
    <source>
        <dbReference type="ARBA" id="ARBA00048142"/>
    </source>
</evidence>
<dbReference type="Pfam" id="PF14850">
    <property type="entry name" value="Pro_dh-DNA_bdg"/>
    <property type="match status" value="1"/>
</dbReference>
<comment type="similarity">
    <text evidence="5">In the N-terminal section; belongs to the proline dehydrogenase family.</text>
</comment>
<dbReference type="EC" id="1.5.5.2" evidence="5"/>
<comment type="pathway">
    <text evidence="5">Amino-acid degradation; L-proline degradation into L-glutamate; L-glutamate from L-proline: step 1/2.</text>
</comment>
<feature type="domain" description="Aldehyde dehydrogenase" evidence="7">
    <location>
        <begin position="571"/>
        <end position="1027"/>
    </location>
</feature>
<dbReference type="SUPFAM" id="SSF51730">
    <property type="entry name" value="FAD-linked oxidoreductase"/>
    <property type="match status" value="1"/>
</dbReference>
<dbReference type="EMBL" id="RQXV01000001">
    <property type="protein sequence ID" value="RRD01355.1"/>
    <property type="molecule type" value="Genomic_DNA"/>
</dbReference>
<dbReference type="InterPro" id="IPR015590">
    <property type="entry name" value="Aldehyde_DH_dom"/>
</dbReference>
<dbReference type="UniPathway" id="UPA00261">
    <property type="reaction ID" value="UER00373"/>
</dbReference>
<dbReference type="InterPro" id="IPR005933">
    <property type="entry name" value="PutA_C"/>
</dbReference>